<dbReference type="GO" id="GO:0008270">
    <property type="term" value="F:zinc ion binding"/>
    <property type="evidence" value="ECO:0007669"/>
    <property type="project" value="UniProtKB-KW"/>
</dbReference>
<evidence type="ECO:0000256" key="2">
    <source>
        <dbReference type="SAM" id="MobiDB-lite"/>
    </source>
</evidence>
<keyword evidence="1" id="KW-0479">Metal-binding</keyword>
<evidence type="ECO:0000313" key="5">
    <source>
        <dbReference type="Proteomes" id="UP000649617"/>
    </source>
</evidence>
<evidence type="ECO:0000256" key="1">
    <source>
        <dbReference type="PROSITE-ProRule" id="PRU00047"/>
    </source>
</evidence>
<accession>A0A812RDN2</accession>
<sequence length="1300" mass="141893">MAAGLYPNSASQGIGAAALNLHRVPGMPAEFSDWHDWRLPEHESSRGNWVSSSMEHHCAPPLWTHQSLGVFGWPGARADPYASSTSFPVLGSEEPTPPDGASSSAAAAAAASSGEAAAHPTSPPTTRLSAATSASGGLGALPGGADHLQGLGDPWIAAARELVSSTTGRHGQTRLWRWAAGTFSWVPGSSGAVPYDAAPTSGNAWLNMASPPAAACSSAPWGSSLPALGSAADSGYPAGWPGASSTFYLAKRLRDLLRCFMGLLDCLIVLPDKGDFTEPPSWPGWQWTAAARRWNKLTDIPVHRRAEKAELVSPRYLDCILGVLELKAGVREDDENRAAYRGVMQDSGRKRDETLSQFVTRRLRDFTKAANYGIVLPEEFKATMLREGARLSDQGQQNLTALLQGHDHNVDPVGAVLARMEDHSDSGSGEDEQNEDEDVLDDEAVLAELSDLSFTDEQAALVFAIMENRPPKRRRTWKENKRFKADLKKDRQSFAKGGDSGNASRPKYSREQLKKISKCRLCGRRGHWAEDCRNGTNRNASGDAGKMNGFCYLGGPLQAASSSAFCSFVAWHGAPDDTSWNFLSIPSGMAILDIGATQDIIGLAAMKSLEEELGRSGVGGAAKVLKTMLVPISPGGVPGVVQFVVIDGNVPPLLSVSNFCMKCTILWSQFRDSTRKVNPVAIVLRRRHSLVTGRKAPGQIGGEDVLTVRLRRAGDWSMALQSQPPGTAPQGGARRRLRIEESSLRGLLLLGCRVDFVELFNSSPASTLLRQRGLRVPPPHEDFTSRAGWNVRVGEHRKRFREVTTEEDQIDWHFLSADSEGEDLALRLLERQDFSHASCLKLLKTTDWPSKRTRRCCVQEASGCHLLGQYTHGRFSGTTLATFKLKHTTRYLNAFMTSHGADGTRSSLVVGHNVRVKAHHDLNNLGLSHSPSASSLEASFGPRSPMGTANNVLTRSGQVLRLGLHRRHDRLVTFDARRWREVEPWSGDRWTIAVFQTRSAKDLEPQQDRLLRDFGFQVDGRPSAMLATAPHAELLSAAVWQGSALPSFASSAFPSTSVNDIDEEQLEELDVEPTIGGSSSTQRVTEAQKLLLKKLHINTGHPPQDRFLKTLKAAGALPHVLKYVRDEFHCEACATKRVPGHRRKAQCPRVFSFNRVLSMDVFYLNFKGRNEAFLNVVDHGTNYQMAQRIPGSGGAPTSASTWHAFLTTWVRFVGPPSLIVTDGGLERHGGWLKQRLCQELESGQAIVETWDDVDEMLSSLVSAKNRWFNSGGYTPTRLVFGGFLVCQASCFPTTPVGSRP</sequence>
<dbReference type="PROSITE" id="PS50158">
    <property type="entry name" value="ZF_CCHC"/>
    <property type="match status" value="1"/>
</dbReference>
<protein>
    <recommendedName>
        <fullName evidence="3">CCHC-type domain-containing protein</fullName>
    </recommendedName>
</protein>
<name>A0A812RDN2_SYMPI</name>
<gene>
    <name evidence="4" type="ORF">SPIL2461_LOCUS10646</name>
</gene>
<feature type="compositionally biased region" description="Low complexity" evidence="2">
    <location>
        <begin position="100"/>
        <end position="135"/>
    </location>
</feature>
<reference evidence="4" key="1">
    <citation type="submission" date="2021-02" db="EMBL/GenBank/DDBJ databases">
        <authorList>
            <person name="Dougan E. K."/>
            <person name="Rhodes N."/>
            <person name="Thang M."/>
            <person name="Chan C."/>
        </authorList>
    </citation>
    <scope>NUCLEOTIDE SEQUENCE</scope>
</reference>
<keyword evidence="1" id="KW-0863">Zinc-finger</keyword>
<evidence type="ECO:0000259" key="3">
    <source>
        <dbReference type="PROSITE" id="PS50158"/>
    </source>
</evidence>
<keyword evidence="5" id="KW-1185">Reference proteome</keyword>
<dbReference type="Gene3D" id="4.10.60.10">
    <property type="entry name" value="Zinc finger, CCHC-type"/>
    <property type="match status" value="1"/>
</dbReference>
<feature type="region of interest" description="Disordered" evidence="2">
    <location>
        <begin position="85"/>
        <end position="135"/>
    </location>
</feature>
<comment type="caution">
    <text evidence="4">The sequence shown here is derived from an EMBL/GenBank/DDBJ whole genome shotgun (WGS) entry which is preliminary data.</text>
</comment>
<dbReference type="InterPro" id="IPR001878">
    <property type="entry name" value="Znf_CCHC"/>
</dbReference>
<dbReference type="EMBL" id="CAJNIZ010020080">
    <property type="protein sequence ID" value="CAE7436074.1"/>
    <property type="molecule type" value="Genomic_DNA"/>
</dbReference>
<dbReference type="InterPro" id="IPR036875">
    <property type="entry name" value="Znf_CCHC_sf"/>
</dbReference>
<feature type="region of interest" description="Disordered" evidence="2">
    <location>
        <begin position="488"/>
        <end position="511"/>
    </location>
</feature>
<keyword evidence="1" id="KW-0862">Zinc</keyword>
<dbReference type="Proteomes" id="UP000649617">
    <property type="component" value="Unassembled WGS sequence"/>
</dbReference>
<dbReference type="GO" id="GO:0003676">
    <property type="term" value="F:nucleic acid binding"/>
    <property type="evidence" value="ECO:0007669"/>
    <property type="project" value="InterPro"/>
</dbReference>
<proteinExistence type="predicted"/>
<evidence type="ECO:0000313" key="4">
    <source>
        <dbReference type="EMBL" id="CAE7436074.1"/>
    </source>
</evidence>
<dbReference type="SUPFAM" id="SSF57756">
    <property type="entry name" value="Retrovirus zinc finger-like domains"/>
    <property type="match status" value="1"/>
</dbReference>
<feature type="domain" description="CCHC-type" evidence="3">
    <location>
        <begin position="518"/>
        <end position="534"/>
    </location>
</feature>
<dbReference type="SMART" id="SM00343">
    <property type="entry name" value="ZnF_C2HC"/>
    <property type="match status" value="1"/>
</dbReference>
<organism evidence="4 5">
    <name type="scientific">Symbiodinium pilosum</name>
    <name type="common">Dinoflagellate</name>
    <dbReference type="NCBI Taxonomy" id="2952"/>
    <lineage>
        <taxon>Eukaryota</taxon>
        <taxon>Sar</taxon>
        <taxon>Alveolata</taxon>
        <taxon>Dinophyceae</taxon>
        <taxon>Suessiales</taxon>
        <taxon>Symbiodiniaceae</taxon>
        <taxon>Symbiodinium</taxon>
    </lineage>
</organism>